<gene>
    <name evidence="2" type="ORF">B7463_g9385</name>
</gene>
<name>A0A3E2H0P4_SCYLI</name>
<dbReference type="InterPro" id="IPR029058">
    <property type="entry name" value="AB_hydrolase_fold"/>
</dbReference>
<dbReference type="Pfam" id="PF05705">
    <property type="entry name" value="DUF829"/>
    <property type="match status" value="1"/>
</dbReference>
<reference evidence="2 3" key="1">
    <citation type="submission" date="2018-05" db="EMBL/GenBank/DDBJ databases">
        <title>Draft genome sequence of Scytalidium lignicola DSM 105466, a ubiquitous saprotrophic fungus.</title>
        <authorList>
            <person name="Buettner E."/>
            <person name="Gebauer A.M."/>
            <person name="Hofrichter M."/>
            <person name="Liers C."/>
            <person name="Kellner H."/>
        </authorList>
    </citation>
    <scope>NUCLEOTIDE SEQUENCE [LARGE SCALE GENOMIC DNA]</scope>
    <source>
        <strain evidence="2 3">DSM 105466</strain>
    </source>
</reference>
<feature type="transmembrane region" description="Helical" evidence="1">
    <location>
        <begin position="185"/>
        <end position="213"/>
    </location>
</feature>
<comment type="caution">
    <text evidence="2">The sequence shown here is derived from an EMBL/GenBank/DDBJ whole genome shotgun (WGS) entry which is preliminary data.</text>
</comment>
<evidence type="ECO:0000313" key="3">
    <source>
        <dbReference type="Proteomes" id="UP000258309"/>
    </source>
</evidence>
<dbReference type="OrthoDB" id="77878at2759"/>
<dbReference type="PANTHER" id="PTHR12265">
    <property type="entry name" value="TRANSMEMBRANE PROTEIN 53"/>
    <property type="match status" value="1"/>
</dbReference>
<feature type="non-terminal residue" evidence="2">
    <location>
        <position position="312"/>
    </location>
</feature>
<protein>
    <submittedName>
        <fullName evidence="2">Uncharacterized protein</fullName>
    </submittedName>
</protein>
<evidence type="ECO:0000256" key="1">
    <source>
        <dbReference type="SAM" id="Phobius"/>
    </source>
</evidence>
<dbReference type="Proteomes" id="UP000258309">
    <property type="component" value="Unassembled WGS sequence"/>
</dbReference>
<organism evidence="2 3">
    <name type="scientific">Scytalidium lignicola</name>
    <name type="common">Hyphomycete</name>
    <dbReference type="NCBI Taxonomy" id="5539"/>
    <lineage>
        <taxon>Eukaryota</taxon>
        <taxon>Fungi</taxon>
        <taxon>Dikarya</taxon>
        <taxon>Ascomycota</taxon>
        <taxon>Pezizomycotina</taxon>
        <taxon>Leotiomycetes</taxon>
        <taxon>Leotiomycetes incertae sedis</taxon>
        <taxon>Scytalidium</taxon>
    </lineage>
</organism>
<accession>A0A3E2H0P4</accession>
<dbReference type="InterPro" id="IPR008547">
    <property type="entry name" value="DUF829_TMEM53"/>
</dbReference>
<feature type="non-terminal residue" evidence="2">
    <location>
        <position position="1"/>
    </location>
</feature>
<dbReference type="SUPFAM" id="SSF53474">
    <property type="entry name" value="alpha/beta-Hydrolases"/>
    <property type="match status" value="1"/>
</dbReference>
<dbReference type="OMA" id="LWAGFLC"/>
<keyword evidence="3" id="KW-1185">Reference proteome</keyword>
<keyword evidence="1" id="KW-0812">Transmembrane</keyword>
<dbReference type="AlphaFoldDB" id="A0A3E2H0P4"/>
<keyword evidence="1" id="KW-0472">Membrane</keyword>
<evidence type="ECO:0000313" key="2">
    <source>
        <dbReference type="EMBL" id="RFU26948.1"/>
    </source>
</evidence>
<dbReference type="PANTHER" id="PTHR12265:SF14">
    <property type="entry name" value="INDOLE-DITERPENE BIOSYNTHESIS PROTEIN PAXU"/>
    <property type="match status" value="1"/>
</dbReference>
<sequence length="312" mass="34827">MSRNLSTIQLIEENNYDIMALSAKPQPFAGFTALSDQIYILDRLEENISGVGTNDPRIVIIYGWGDAQPKHLTKYIDGFQKLFPQAKIIVVLSPILKALTQTLDQRVQNMRPIITAAFPSDSSKSTDQDSILIHAMSNTGGINFAATLEAYRRAFNKPLPHTLLSLDSTPGGVNYSLANIRRFSYAMALGVAAWFPWPFAVTQAMSAVLLVWIRGLEKLLGRESAPLFSVNAINNELLQSKSASRLHLYSKEDKIIWWEDLEAHAAGATRKGYVVDCVLFEGSGHVGHMRMWPDKYWGSILRAWRDTTGVKN</sequence>
<proteinExistence type="predicted"/>
<dbReference type="EMBL" id="NCSJ02000231">
    <property type="protein sequence ID" value="RFU26948.1"/>
    <property type="molecule type" value="Genomic_DNA"/>
</dbReference>
<keyword evidence="1" id="KW-1133">Transmembrane helix</keyword>